<reference evidence="3" key="1">
    <citation type="submission" date="2017-02" db="UniProtKB">
        <authorList>
            <consortium name="WormBaseParasite"/>
        </authorList>
    </citation>
    <scope>IDENTIFICATION</scope>
</reference>
<evidence type="ECO:0000313" key="3">
    <source>
        <dbReference type="WBParaSite" id="NBR_0000772801-mRNA-1"/>
    </source>
</evidence>
<evidence type="ECO:0000313" key="1">
    <source>
        <dbReference type="EMBL" id="VDL71318.1"/>
    </source>
</evidence>
<name>A0A0N4XXK4_NIPBR</name>
<sequence>MDNTGDLYLQRENAHRPLHAVFDTGEELLLGACDSRGVGGVGVLVNTNLAMNIDSFEQHTIQIGRLRLMQHGQCWQKTVFVVYAPTSDYDDEEVKAFYMERFYKDDHSFFIVIVVHYNAKIGLRRSSEELHIGVHGLEWNKKGQRLSEFIMSTNPIHRPWSGVERTG</sequence>
<gene>
    <name evidence="1" type="ORF">NBR_LOCUS7729</name>
</gene>
<protein>
    <submittedName>
        <fullName evidence="3">YTH domain-containing protein</fullName>
    </submittedName>
</protein>
<dbReference type="WBParaSite" id="NBR_0000772801-mRNA-1">
    <property type="protein sequence ID" value="NBR_0000772801-mRNA-1"/>
    <property type="gene ID" value="NBR_0000772801"/>
</dbReference>
<evidence type="ECO:0000313" key="2">
    <source>
        <dbReference type="Proteomes" id="UP000271162"/>
    </source>
</evidence>
<dbReference type="STRING" id="27835.A0A0N4XXK4"/>
<organism evidence="3">
    <name type="scientific">Nippostrongylus brasiliensis</name>
    <name type="common">Rat hookworm</name>
    <dbReference type="NCBI Taxonomy" id="27835"/>
    <lineage>
        <taxon>Eukaryota</taxon>
        <taxon>Metazoa</taxon>
        <taxon>Ecdysozoa</taxon>
        <taxon>Nematoda</taxon>
        <taxon>Chromadorea</taxon>
        <taxon>Rhabditida</taxon>
        <taxon>Rhabditina</taxon>
        <taxon>Rhabditomorpha</taxon>
        <taxon>Strongyloidea</taxon>
        <taxon>Heligmosomidae</taxon>
        <taxon>Nippostrongylus</taxon>
    </lineage>
</organism>
<reference evidence="1 2" key="2">
    <citation type="submission" date="2018-11" db="EMBL/GenBank/DDBJ databases">
        <authorList>
            <consortium name="Pathogen Informatics"/>
        </authorList>
    </citation>
    <scope>NUCLEOTIDE SEQUENCE [LARGE SCALE GENOMIC DNA]</scope>
</reference>
<dbReference type="EMBL" id="UYSL01019919">
    <property type="protein sequence ID" value="VDL71318.1"/>
    <property type="molecule type" value="Genomic_DNA"/>
</dbReference>
<accession>A0A0N4XXK4</accession>
<keyword evidence="2" id="KW-1185">Reference proteome</keyword>
<dbReference type="Proteomes" id="UP000271162">
    <property type="component" value="Unassembled WGS sequence"/>
</dbReference>
<proteinExistence type="predicted"/>
<dbReference type="AlphaFoldDB" id="A0A0N4XXK4"/>